<evidence type="ECO:0000313" key="2">
    <source>
        <dbReference type="Proteomes" id="UP000289738"/>
    </source>
</evidence>
<sequence length="93" mass="10829">MWSGDADYEQFEVHGWPTNMVVDLGKKICTCGFWQLSGMSCVYACTAMARAGKQPEKFCHKWLIMDTYNDIYAFHINPIPSQKLWEKSIYNRP</sequence>
<keyword evidence="2" id="KW-1185">Reference proteome</keyword>
<dbReference type="EMBL" id="SDMP01000002">
    <property type="protein sequence ID" value="RYR73593.1"/>
    <property type="molecule type" value="Genomic_DNA"/>
</dbReference>
<dbReference type="AlphaFoldDB" id="A0A445EEB7"/>
<proteinExistence type="predicted"/>
<dbReference type="STRING" id="3818.A0A445EEB7"/>
<evidence type="ECO:0000313" key="1">
    <source>
        <dbReference type="EMBL" id="RYR73593.1"/>
    </source>
</evidence>
<organism evidence="1 2">
    <name type="scientific">Arachis hypogaea</name>
    <name type="common">Peanut</name>
    <dbReference type="NCBI Taxonomy" id="3818"/>
    <lineage>
        <taxon>Eukaryota</taxon>
        <taxon>Viridiplantae</taxon>
        <taxon>Streptophyta</taxon>
        <taxon>Embryophyta</taxon>
        <taxon>Tracheophyta</taxon>
        <taxon>Spermatophyta</taxon>
        <taxon>Magnoliopsida</taxon>
        <taxon>eudicotyledons</taxon>
        <taxon>Gunneridae</taxon>
        <taxon>Pentapetalae</taxon>
        <taxon>rosids</taxon>
        <taxon>fabids</taxon>
        <taxon>Fabales</taxon>
        <taxon>Fabaceae</taxon>
        <taxon>Papilionoideae</taxon>
        <taxon>50 kb inversion clade</taxon>
        <taxon>dalbergioids sensu lato</taxon>
        <taxon>Dalbergieae</taxon>
        <taxon>Pterocarpus clade</taxon>
        <taxon>Arachis</taxon>
    </lineage>
</organism>
<accession>A0A445EEB7</accession>
<evidence type="ECO:0008006" key="3">
    <source>
        <dbReference type="Google" id="ProtNLM"/>
    </source>
</evidence>
<reference evidence="1 2" key="1">
    <citation type="submission" date="2019-01" db="EMBL/GenBank/DDBJ databases">
        <title>Sequencing of cultivated peanut Arachis hypogaea provides insights into genome evolution and oil improvement.</title>
        <authorList>
            <person name="Chen X."/>
        </authorList>
    </citation>
    <scope>NUCLEOTIDE SEQUENCE [LARGE SCALE GENOMIC DNA]</scope>
    <source>
        <strain evidence="2">cv. Fuhuasheng</strain>
        <tissue evidence="1">Leaves</tissue>
    </source>
</reference>
<gene>
    <name evidence="1" type="ORF">Ahy_A02g008014</name>
</gene>
<comment type="caution">
    <text evidence="1">The sequence shown here is derived from an EMBL/GenBank/DDBJ whole genome shotgun (WGS) entry which is preliminary data.</text>
</comment>
<name>A0A445EEB7_ARAHY</name>
<dbReference type="Proteomes" id="UP000289738">
    <property type="component" value="Chromosome A02"/>
</dbReference>
<protein>
    <recommendedName>
        <fullName evidence="3">SWIM-type domain-containing protein</fullName>
    </recommendedName>
</protein>